<evidence type="ECO:0000256" key="9">
    <source>
        <dbReference type="RuleBase" id="RU003662"/>
    </source>
</evidence>
<feature type="active site" description="Proton acceptor" evidence="8">
    <location>
        <position position="65"/>
    </location>
</feature>
<dbReference type="CDD" id="cd04724">
    <property type="entry name" value="Tryptophan_synthase_alpha"/>
    <property type="match status" value="1"/>
</dbReference>
<evidence type="ECO:0000256" key="3">
    <source>
        <dbReference type="ARBA" id="ARBA00022605"/>
    </source>
</evidence>
<comment type="caution">
    <text evidence="11">The sequence shown here is derived from an EMBL/GenBank/DDBJ whole genome shotgun (WGS) entry which is preliminary data.</text>
</comment>
<keyword evidence="10" id="KW-1133">Transmembrane helix</keyword>
<dbReference type="InterPro" id="IPR011060">
    <property type="entry name" value="RibuloseP-bd_barrel"/>
</dbReference>
<evidence type="ECO:0000256" key="6">
    <source>
        <dbReference type="ARBA" id="ARBA00023239"/>
    </source>
</evidence>
<accession>A0ABQ0C4E8</accession>
<keyword evidence="10" id="KW-0812">Transmembrane</keyword>
<dbReference type="SUPFAM" id="SSF51366">
    <property type="entry name" value="Ribulose-phoshate binding barrel"/>
    <property type="match status" value="1"/>
</dbReference>
<comment type="similarity">
    <text evidence="8 9">Belongs to the TrpA family.</text>
</comment>
<keyword evidence="10" id="KW-0472">Membrane</keyword>
<feature type="transmembrane region" description="Helical" evidence="10">
    <location>
        <begin position="99"/>
        <end position="116"/>
    </location>
</feature>
<dbReference type="NCBIfam" id="TIGR00262">
    <property type="entry name" value="trpA"/>
    <property type="match status" value="1"/>
</dbReference>
<dbReference type="PANTHER" id="PTHR43406:SF1">
    <property type="entry name" value="TRYPTOPHAN SYNTHASE ALPHA CHAIN, CHLOROPLASTIC"/>
    <property type="match status" value="1"/>
</dbReference>
<dbReference type="GO" id="GO:0004834">
    <property type="term" value="F:tryptophan synthase activity"/>
    <property type="evidence" value="ECO:0007669"/>
    <property type="project" value="UniProtKB-EC"/>
</dbReference>
<dbReference type="PROSITE" id="PS00167">
    <property type="entry name" value="TRP_SYNTHASE_ALPHA"/>
    <property type="match status" value="1"/>
</dbReference>
<dbReference type="EC" id="4.2.1.20" evidence="8"/>
<evidence type="ECO:0000256" key="10">
    <source>
        <dbReference type="SAM" id="Phobius"/>
    </source>
</evidence>
<sequence>MSLEPFIRHRLAERQALGEAPILLMSHLVLGHPSLDENRRVIDAMAGAGVELMELQIPFSEPIADGPVIAQANQLSLDAGFRVADGLAFAREMVRRHPGVAFLIMTYANILMAYGVERFMRAAAEMGMRGLIIPDWPPQVAGEPMGLCAEMGLDWVQLFTPTSTDERLGYIGGLARGFCYCVARKGVTGAHTDFNADLTQFLSRCRQVTGVPLAVGFGVGTPADVAALCGQAEIAVVGTAAMRIHAEQGAEAVGAFFRGLRQGVA</sequence>
<dbReference type="RefSeq" id="WP_420903467.1">
    <property type="nucleotide sequence ID" value="NZ_BAAFGK010000001.1"/>
</dbReference>
<dbReference type="PANTHER" id="PTHR43406">
    <property type="entry name" value="TRYPTOPHAN SYNTHASE, ALPHA CHAIN"/>
    <property type="match status" value="1"/>
</dbReference>
<keyword evidence="5 8" id="KW-0057">Aromatic amino acid biosynthesis</keyword>
<organism evidence="11 12">
    <name type="scientific">Candidatus Magnetaquiglobus chichijimensis</name>
    <dbReference type="NCBI Taxonomy" id="3141448"/>
    <lineage>
        <taxon>Bacteria</taxon>
        <taxon>Pseudomonadati</taxon>
        <taxon>Pseudomonadota</taxon>
        <taxon>Magnetococcia</taxon>
        <taxon>Magnetococcales</taxon>
        <taxon>Candidatus Magnetaquicoccaceae</taxon>
        <taxon>Candidatus Magnetaquiglobus</taxon>
    </lineage>
</organism>
<dbReference type="InterPro" id="IPR013785">
    <property type="entry name" value="Aldolase_TIM"/>
</dbReference>
<keyword evidence="3 8" id="KW-0028">Amino-acid biosynthesis</keyword>
<proteinExistence type="inferred from homology"/>
<keyword evidence="12" id="KW-1185">Reference proteome</keyword>
<evidence type="ECO:0000256" key="2">
    <source>
        <dbReference type="ARBA" id="ARBA00011270"/>
    </source>
</evidence>
<dbReference type="EMBL" id="BAAFGK010000001">
    <property type="protein sequence ID" value="GAB0055755.1"/>
    <property type="molecule type" value="Genomic_DNA"/>
</dbReference>
<gene>
    <name evidence="8 11" type="primary">trpA</name>
    <name evidence="11" type="ORF">SIID45300_00050</name>
</gene>
<evidence type="ECO:0000313" key="12">
    <source>
        <dbReference type="Proteomes" id="UP001628193"/>
    </source>
</evidence>
<evidence type="ECO:0000256" key="8">
    <source>
        <dbReference type="HAMAP-Rule" id="MF_00131"/>
    </source>
</evidence>
<comment type="catalytic activity">
    <reaction evidence="7 8">
        <text>(1S,2R)-1-C-(indol-3-yl)glycerol 3-phosphate + L-serine = D-glyceraldehyde 3-phosphate + L-tryptophan + H2O</text>
        <dbReference type="Rhea" id="RHEA:10532"/>
        <dbReference type="ChEBI" id="CHEBI:15377"/>
        <dbReference type="ChEBI" id="CHEBI:33384"/>
        <dbReference type="ChEBI" id="CHEBI:57912"/>
        <dbReference type="ChEBI" id="CHEBI:58866"/>
        <dbReference type="ChEBI" id="CHEBI:59776"/>
        <dbReference type="EC" id="4.2.1.20"/>
    </reaction>
</comment>
<dbReference type="Gene3D" id="3.20.20.70">
    <property type="entry name" value="Aldolase class I"/>
    <property type="match status" value="1"/>
</dbReference>
<name>A0ABQ0C4E8_9PROT</name>
<comment type="function">
    <text evidence="8">The alpha subunit is responsible for the aldol cleavage of indoleglycerol phosphate to indole and glyceraldehyde 3-phosphate.</text>
</comment>
<evidence type="ECO:0000256" key="1">
    <source>
        <dbReference type="ARBA" id="ARBA00004733"/>
    </source>
</evidence>
<evidence type="ECO:0000313" key="11">
    <source>
        <dbReference type="EMBL" id="GAB0055755.1"/>
    </source>
</evidence>
<feature type="active site" description="Proton acceptor" evidence="8">
    <location>
        <position position="54"/>
    </location>
</feature>
<protein>
    <recommendedName>
        <fullName evidence="8">Tryptophan synthase alpha chain</fullName>
        <ecNumber evidence="8">4.2.1.20</ecNumber>
    </recommendedName>
</protein>
<evidence type="ECO:0000256" key="7">
    <source>
        <dbReference type="ARBA" id="ARBA00049047"/>
    </source>
</evidence>
<evidence type="ECO:0000256" key="4">
    <source>
        <dbReference type="ARBA" id="ARBA00022822"/>
    </source>
</evidence>
<keyword evidence="4 8" id="KW-0822">Tryptophan biosynthesis</keyword>
<dbReference type="InterPro" id="IPR018204">
    <property type="entry name" value="Trp_synthase_alpha_AS"/>
</dbReference>
<dbReference type="InterPro" id="IPR002028">
    <property type="entry name" value="Trp_synthase_suA"/>
</dbReference>
<comment type="pathway">
    <text evidence="1 8">Amino-acid biosynthesis; L-tryptophan biosynthesis; L-tryptophan from chorismate: step 5/5.</text>
</comment>
<reference evidence="11 12" key="1">
    <citation type="submission" date="2024-05" db="EMBL/GenBank/DDBJ databases">
        <authorList>
            <consortium name="Candidatus Magnetaquicoccaceae bacterium FCR-1 genome sequencing consortium"/>
            <person name="Shimoshige H."/>
            <person name="Shimamura S."/>
            <person name="Taoka A."/>
            <person name="Kobayashi H."/>
            <person name="Maekawa T."/>
        </authorList>
    </citation>
    <scope>NUCLEOTIDE SEQUENCE [LARGE SCALE GENOMIC DNA]</scope>
    <source>
        <strain evidence="11 12">FCR-1</strain>
    </source>
</reference>
<evidence type="ECO:0000256" key="5">
    <source>
        <dbReference type="ARBA" id="ARBA00023141"/>
    </source>
</evidence>
<dbReference type="HAMAP" id="MF_00131">
    <property type="entry name" value="Trp_synth_alpha"/>
    <property type="match status" value="1"/>
</dbReference>
<comment type="subunit">
    <text evidence="2 8">Tetramer of two alpha and two beta chains.</text>
</comment>
<dbReference type="Pfam" id="PF00290">
    <property type="entry name" value="Trp_syntA"/>
    <property type="match status" value="1"/>
</dbReference>
<dbReference type="Proteomes" id="UP001628193">
    <property type="component" value="Unassembled WGS sequence"/>
</dbReference>
<reference evidence="11 12" key="2">
    <citation type="submission" date="2024-09" db="EMBL/GenBank/DDBJ databases">
        <title>Draft genome sequence of Candidatus Magnetaquicoccaceae bacterium FCR-1.</title>
        <authorList>
            <person name="Shimoshige H."/>
            <person name="Shimamura S."/>
            <person name="Taoka A."/>
            <person name="Kobayashi H."/>
            <person name="Maekawa T."/>
        </authorList>
    </citation>
    <scope>NUCLEOTIDE SEQUENCE [LARGE SCALE GENOMIC DNA]</scope>
    <source>
        <strain evidence="11 12">FCR-1</strain>
    </source>
</reference>
<keyword evidence="6 8" id="KW-0456">Lyase</keyword>